<dbReference type="OrthoDB" id="69269at2759"/>
<feature type="region of interest" description="Disordered" evidence="1">
    <location>
        <begin position="1"/>
        <end position="21"/>
    </location>
</feature>
<dbReference type="PANTHER" id="PTHR23509:SF10">
    <property type="entry name" value="LD21067P"/>
    <property type="match status" value="1"/>
</dbReference>
<organism evidence="3">
    <name type="scientific">Aphanomyces astaci</name>
    <name type="common">Crayfish plague agent</name>
    <dbReference type="NCBI Taxonomy" id="112090"/>
    <lineage>
        <taxon>Eukaryota</taxon>
        <taxon>Sar</taxon>
        <taxon>Stramenopiles</taxon>
        <taxon>Oomycota</taxon>
        <taxon>Saprolegniomycetes</taxon>
        <taxon>Saprolegniales</taxon>
        <taxon>Verrucalvaceae</taxon>
        <taxon>Aphanomyces</taxon>
    </lineage>
</organism>
<dbReference type="InterPro" id="IPR058055">
    <property type="entry name" value="PA-PLA1"/>
</dbReference>
<dbReference type="PROSITE" id="PS51043">
    <property type="entry name" value="DDHD"/>
    <property type="match status" value="1"/>
</dbReference>
<dbReference type="GO" id="GO:0046872">
    <property type="term" value="F:metal ion binding"/>
    <property type="evidence" value="ECO:0007669"/>
    <property type="project" value="InterPro"/>
</dbReference>
<dbReference type="GeneID" id="20820594"/>
<name>W4FCT4_APHAT</name>
<dbReference type="STRING" id="112090.W4FCT4"/>
<feature type="compositionally biased region" description="Pro residues" evidence="1">
    <location>
        <begin position="1"/>
        <end position="13"/>
    </location>
</feature>
<proteinExistence type="predicted"/>
<evidence type="ECO:0000256" key="1">
    <source>
        <dbReference type="SAM" id="MobiDB-lite"/>
    </source>
</evidence>
<protein>
    <recommendedName>
        <fullName evidence="2">DDHD domain-containing protein</fullName>
    </recommendedName>
</protein>
<dbReference type="PANTHER" id="PTHR23509">
    <property type="entry name" value="PA-PL1 PHOSPHOLIPASE FAMILY"/>
    <property type="match status" value="1"/>
</dbReference>
<gene>
    <name evidence="3" type="ORF">H257_18598</name>
</gene>
<evidence type="ECO:0000259" key="2">
    <source>
        <dbReference type="PROSITE" id="PS51043"/>
    </source>
</evidence>
<dbReference type="InterPro" id="IPR004177">
    <property type="entry name" value="DDHD_dom"/>
</dbReference>
<feature type="domain" description="DDHD" evidence="2">
    <location>
        <begin position="229"/>
        <end position="379"/>
    </location>
</feature>
<dbReference type="RefSeq" id="XP_009845993.1">
    <property type="nucleotide sequence ID" value="XM_009847691.1"/>
</dbReference>
<dbReference type="GO" id="GO:0005737">
    <property type="term" value="C:cytoplasm"/>
    <property type="evidence" value="ECO:0007669"/>
    <property type="project" value="TreeGrafter"/>
</dbReference>
<dbReference type="EMBL" id="KI913296">
    <property type="protein sequence ID" value="ETV64528.1"/>
    <property type="molecule type" value="Genomic_DNA"/>
</dbReference>
<dbReference type="VEuPathDB" id="FungiDB:H257_18598"/>
<sequence length="643" mass="71298">MEGPALLPPPPPSSSQQPELDEAKVVNSGVYVHESEAELEATDEPAAVQAETFPTEILVENINHLMFVVHGIGEHKDFVVESYDDDNGSTGESGNFRELFSTMRDSLFSKEIPLSLEIHPIEWHSEVHKSGVDDVFDKISPAASTTLRDVNKRLIMDVLYYSAPKYGQMIVDTVTKQMNDKYMAFMAANPGWQGFVSVFAHSLGTLVAYDILTHEAGEVGSNGVVFPGLAFPVENLFCAGSPVPIFALSRGQLDIQDSVCTGGLRRPKVNHYFNLFHPADPIAYRVEPLVDVGMSDYPAIKLQKADSFKNKTFGEMVLIYDKLTDIASVCNDWDGARIDFEVQRRFFEGPIDTLYAPLSHSVYWSSEAVVTITLLAICRPVVDIITRYMAHNVPLPTLRPRRLVPFTPYKTIKCATTALVRDGFTGAWEPNALFLGHKRVYFAPSAAAVACTKLWSVPLTAKSAVTVDPTDSSAFQFTPDTTNPSPSMFSSTKGTQTLYTTSPAQCQEWVDAINQALASESDEHATTHPNVDGLVLPRGDSDINFFDATLTGTLRTRGMLCDAYNWYVLTDCSLDCYDACPVLKEWTHFSLKVMFATPDHGHIRLVSRHGTSVTFKIPDMERFNLWLATIQQFPDCKLILEDC</sequence>
<dbReference type="AlphaFoldDB" id="W4FCT4"/>
<dbReference type="GO" id="GO:0004620">
    <property type="term" value="F:phospholipase activity"/>
    <property type="evidence" value="ECO:0007669"/>
    <property type="project" value="TreeGrafter"/>
</dbReference>
<dbReference type="Pfam" id="PF02862">
    <property type="entry name" value="DDHD"/>
    <property type="match status" value="1"/>
</dbReference>
<reference evidence="3" key="1">
    <citation type="submission" date="2013-12" db="EMBL/GenBank/DDBJ databases">
        <title>The Genome Sequence of Aphanomyces astaci APO3.</title>
        <authorList>
            <consortium name="The Broad Institute Genomics Platform"/>
            <person name="Russ C."/>
            <person name="Tyler B."/>
            <person name="van West P."/>
            <person name="Dieguez-Uribeondo J."/>
            <person name="Young S.K."/>
            <person name="Zeng Q."/>
            <person name="Gargeya S."/>
            <person name="Fitzgerald M."/>
            <person name="Abouelleil A."/>
            <person name="Alvarado L."/>
            <person name="Chapman S.B."/>
            <person name="Gainer-Dewar J."/>
            <person name="Goldberg J."/>
            <person name="Griggs A."/>
            <person name="Gujja S."/>
            <person name="Hansen M."/>
            <person name="Howarth C."/>
            <person name="Imamovic A."/>
            <person name="Ireland A."/>
            <person name="Larimer J."/>
            <person name="McCowan C."/>
            <person name="Murphy C."/>
            <person name="Pearson M."/>
            <person name="Poon T.W."/>
            <person name="Priest M."/>
            <person name="Roberts A."/>
            <person name="Saif S."/>
            <person name="Shea T."/>
            <person name="Sykes S."/>
            <person name="Wortman J."/>
            <person name="Nusbaum C."/>
            <person name="Birren B."/>
        </authorList>
    </citation>
    <scope>NUCLEOTIDE SEQUENCE [LARGE SCALE GENOMIC DNA]</scope>
    <source>
        <strain evidence="3">APO3</strain>
    </source>
</reference>
<accession>W4FCT4</accession>
<dbReference type="SMART" id="SM01127">
    <property type="entry name" value="DDHD"/>
    <property type="match status" value="1"/>
</dbReference>
<evidence type="ECO:0000313" key="3">
    <source>
        <dbReference type="EMBL" id="ETV64528.1"/>
    </source>
</evidence>